<dbReference type="Pfam" id="PF02786">
    <property type="entry name" value="CPSase_L_D2"/>
    <property type="match status" value="1"/>
</dbReference>
<dbReference type="PROSITE" id="PS00866">
    <property type="entry name" value="CPSASE_1"/>
    <property type="match status" value="1"/>
</dbReference>
<evidence type="ECO:0000256" key="3">
    <source>
        <dbReference type="ARBA" id="ARBA00022516"/>
    </source>
</evidence>
<evidence type="ECO:0000256" key="6">
    <source>
        <dbReference type="ARBA" id="ARBA00022832"/>
    </source>
</evidence>
<dbReference type="Gene3D" id="3.30.470.20">
    <property type="entry name" value="ATP-grasp fold, B domain"/>
    <property type="match status" value="1"/>
</dbReference>
<evidence type="ECO:0000256" key="7">
    <source>
        <dbReference type="ARBA" id="ARBA00022840"/>
    </source>
</evidence>
<dbReference type="UniPathway" id="UPA00655">
    <property type="reaction ID" value="UER00711"/>
</dbReference>
<dbReference type="SUPFAM" id="SSF56059">
    <property type="entry name" value="Glutathione synthetase ATP-binding domain-like"/>
    <property type="match status" value="1"/>
</dbReference>
<dbReference type="InterPro" id="IPR013537">
    <property type="entry name" value="AcCoA_COase_cen"/>
</dbReference>
<feature type="region of interest" description="Disordered" evidence="15">
    <location>
        <begin position="80"/>
        <end position="100"/>
    </location>
</feature>
<dbReference type="GO" id="GO:2001295">
    <property type="term" value="P:malonyl-CoA biosynthetic process"/>
    <property type="evidence" value="ECO:0007669"/>
    <property type="project" value="UniProtKB-UniPathway"/>
</dbReference>
<evidence type="ECO:0000256" key="10">
    <source>
        <dbReference type="ARBA" id="ARBA00023267"/>
    </source>
</evidence>
<dbReference type="InterPro" id="IPR016185">
    <property type="entry name" value="PreATP-grasp_dom_sf"/>
</dbReference>
<dbReference type="Pfam" id="PF00364">
    <property type="entry name" value="Biotin_lipoyl"/>
    <property type="match status" value="1"/>
</dbReference>
<dbReference type="SUPFAM" id="SSF52096">
    <property type="entry name" value="ClpP/crotonase"/>
    <property type="match status" value="2"/>
</dbReference>
<evidence type="ECO:0000256" key="5">
    <source>
        <dbReference type="ARBA" id="ARBA00022741"/>
    </source>
</evidence>
<feature type="domain" description="ATP-grasp" evidence="17">
    <location>
        <begin position="263"/>
        <end position="455"/>
    </location>
</feature>
<dbReference type="InterPro" id="IPR011053">
    <property type="entry name" value="Single_hybrid_motif"/>
</dbReference>
<dbReference type="CDD" id="cd06850">
    <property type="entry name" value="biotinyl_domain"/>
    <property type="match status" value="1"/>
</dbReference>
<keyword evidence="4" id="KW-0436">Ligase</keyword>
<dbReference type="GO" id="GO:0005524">
    <property type="term" value="F:ATP binding"/>
    <property type="evidence" value="ECO:0007669"/>
    <property type="project" value="UniProtKB-UniRule"/>
</dbReference>
<evidence type="ECO:0000259" key="19">
    <source>
        <dbReference type="PROSITE" id="PS50980"/>
    </source>
</evidence>
<comment type="cofactor">
    <cofactor evidence="1">
        <name>biotin</name>
        <dbReference type="ChEBI" id="CHEBI:57586"/>
    </cofactor>
</comment>
<dbReference type="GO" id="GO:0046872">
    <property type="term" value="F:metal ion binding"/>
    <property type="evidence" value="ECO:0007669"/>
    <property type="project" value="InterPro"/>
</dbReference>
<dbReference type="EMBL" id="HBIS01005550">
    <property type="protein sequence ID" value="CAE0611176.1"/>
    <property type="molecule type" value="Transcribed_RNA"/>
</dbReference>
<keyword evidence="9" id="KW-0275">Fatty acid biosynthesis</keyword>
<feature type="domain" description="Lipoyl-binding" evidence="16">
    <location>
        <begin position="732"/>
        <end position="806"/>
    </location>
</feature>
<sequence>MEHARKVGGSVNHVKGKNTHPRASVKATKVHGGNGTIVRPWMGRNGTFSIHVPWTKEGNLGINRKMKWSADCMPSVSSAATVSDADRKSPHLDPHDDGLTNYVRNKGGKRVIRRILIANNGMAAAKAILSMRKWAFLELGNEKALQFVAMATPEDLAANAEYIRQADEFVEVPGGSNANNYANVQLIVDLALKEKVHAVWPGWGHASENPKLPEGLRKLGIQFIGPTAPVMSVLGDKIAANILAQTASVPSIPWSGDGLKADLTPEGTIPEEIFQKAMVNTVDEALQAAARIGYPVMLKASEGGGGKGIRKSTSEQELRSNFEQVKNEVPGSPMFMMQLCSQARHLEVQIVGDEYGCAVALNGRDCTTQRRFQKIFEEGPPVIAPQEVFRQMERAAQRLTQNIGYIGAGTVEYLYNASTGKYFFLELNPRLQVEHPVTEGLTGVNLPATQLQVAMGIPLSRMPEIRKLYGKAVEGIDDINFMEEEYSLPEKHVIAARITAENPDEGFKPTSGTIDRVNFQSSPNVWGYFSVGANGGIHEYADSQFGHLFASGTNREEARKALMLALKDLEVRGEIRTAVEYLNQLLETKEFRQNTIDTAWLDGLIAAKGLAVGQDPQLVVAAAVLFRSHVYWKEVEASFEQALQRGQISVSSLKTHFEMEIVYQDIKYLFTVTRSGPDAFRLKLGANILDAKVREQSDGTLLTIFGGSSHRISGMEEPLGLRMVLDGTTCLVPIQFDPSECRTDVTGKVVRFLQEEGSMVEKGKPFAEVEAMKMVMPLIAPETGKISYKKPPGSIIDAGELLAELELANPSKAKKILPFSGKFYPGGENVEEQKLSSSWDTLSAFKRSLEDVNLILDGYTWDGESAVQRLLATLCDPALFPLAAKDACAAAGNKVPTWIVSRLEKLSASSGEDLLLLSKEVAALNLPALEPIRVLCENYSQGLWGNAVNILTDIFAKYLTVEEKFAGKSFDAAVKALVKANKENLSAVTYAVVAHLHIQDRNNLMLSILRQLPTLPQRCAGGMQSYGPIGWADDHAKLSSGMVSALERLAKLRGREYGEVALKASNTLLEKRLPPIDVRLAELRDLLVGKKALKRKWGSAPKGDLQALVESPTLAVDLLPSLFEDGDVVVHRAALEVYVKRVYRAHNMLALNTTEQDGDCPMLVKWSFRFRDTPIDISPVRYGMLAVLKDMHDLRERMPKVLEAYRESLQVHCPSDVELSTWVDPVNVLHIAMNSEDNNTDIASQVFELLQPYKSELVKLGVKFVNTLAYKKLQLPRYNTFTMARDYQEDPLYRGSRPTVAHLLELSRLKNYDLERIATVNRDLHIYVGQGKLEDDGGRRNLRPSHLLLRRISHSRDIAKGGLERILTKAIDALQLAMLDPRAQQTSSTRLYLNVLPELKDKDFEGVVGKLRDVMRGFITANTNELLKLRVDEIEVRLRCDIGTGIVPVRLMASSMSGQWLKLEMYREELNPVTGAAIRFCTVGDEDNATCFLDPYPITGTIQRKRAAARRIGTTYCYDFLGLIEKQLVQDWTTYLHETGSAAKMQMPPLDKLFKAEELVLTQDGSLTRDPYRVVGTNQIGMVAWHCFLKTPEYPDGREIVLIANDCTVQSGSFGVLEDDFFKAASEYARLNALPRIYVACNSGARIGLVEELKPYFKIGWNDESNPSAGFKYLYLTPDDYARFPEGTMNVQKVLDEASGEVRMVLTDIIGQVHGIGVENLRGSGMIAGETSTAYTETFTLSYVTGRSVGIGAYLCRLGQRVIQMQNGPLILTGYQALNKLLGREVYTSQDQLGGPQVMIPNGISHMEVLDDREGVAAITNWLSFVPKTASSLPVSIVTPDLPNRKIGFKPPRTPYDPRSMLAGHYGEDGTWLSGFFDRGSFTETLQEWGKSVVVGRARLGGIPMGVIAVETRLMEQRIPADPANPESRETILQQAGQVWFPDSAYKTATAIQDFNNGENLPLMIFANWRGFSGGTRDMYGEILKFGAMIVDQLRVYRHPVFIYIPQNGELRGGAWVVVDPTINIEQMEMYADVQARGGILEPPGICEVKYRAADQIRTMHRLDPGLIELDKDPQINSVQIAEREKQLLPLYLQVAHEFADLHDRSGRMKAKGVICESLKWEDSREFFYFRVRRRLAEEHVISQFVAEVPGADHAMAKKGLAMLVEKKFGAEKSQDNLKVLSWLESDPRSVRKWISASKQEKTISLVLDIMATMDNSTKKEVLKALKK</sequence>
<dbReference type="PANTHER" id="PTHR45728:SF3">
    <property type="entry name" value="ACETYL-COA CARBOXYLASE"/>
    <property type="match status" value="1"/>
</dbReference>
<dbReference type="FunFam" id="3.90.226.10:FF:000010">
    <property type="entry name" value="acetyl-CoA carboxylase isoform X2"/>
    <property type="match status" value="1"/>
</dbReference>
<dbReference type="Gene3D" id="2.40.460.10">
    <property type="entry name" value="Biotin dependent carboxylase carboxyltransferase"/>
    <property type="match status" value="1"/>
</dbReference>
<dbReference type="Gene3D" id="3.40.50.20">
    <property type="match status" value="1"/>
</dbReference>
<feature type="region of interest" description="Disordered" evidence="15">
    <location>
        <begin position="1"/>
        <end position="25"/>
    </location>
</feature>
<feature type="domain" description="CoA carboxyltransferase N-terminal" evidence="19">
    <location>
        <begin position="1495"/>
        <end position="1838"/>
    </location>
</feature>
<dbReference type="InterPro" id="IPR049076">
    <property type="entry name" value="ACCA"/>
</dbReference>
<dbReference type="InterPro" id="IPR034733">
    <property type="entry name" value="AcCoA_carboxyl_beta"/>
</dbReference>
<proteinExistence type="predicted"/>
<evidence type="ECO:0000259" key="20">
    <source>
        <dbReference type="PROSITE" id="PS50989"/>
    </source>
</evidence>
<evidence type="ECO:0000256" key="4">
    <source>
        <dbReference type="ARBA" id="ARBA00022598"/>
    </source>
</evidence>
<dbReference type="FunFam" id="2.40.50.100:FF:000005">
    <property type="entry name" value="Acetyl-CoA carboxylase 1"/>
    <property type="match status" value="1"/>
</dbReference>
<dbReference type="Pfam" id="PF01039">
    <property type="entry name" value="Carboxyl_trans"/>
    <property type="match status" value="1"/>
</dbReference>
<dbReference type="InterPro" id="IPR029045">
    <property type="entry name" value="ClpP/crotonase-like_dom_sf"/>
</dbReference>
<dbReference type="Pfam" id="PF08326">
    <property type="entry name" value="ACC_central"/>
    <property type="match status" value="1"/>
</dbReference>
<gene>
    <name evidence="21" type="ORF">PSAL00342_LOCUS5011</name>
</gene>
<evidence type="ECO:0008006" key="22">
    <source>
        <dbReference type="Google" id="ProtNLM"/>
    </source>
</evidence>
<comment type="catalytic activity">
    <reaction evidence="13">
        <text>N(6)-biotinyl-L-lysyl-[protein] + hydrogencarbonate + ATP = N(6)-carboxybiotinyl-L-lysyl-[protein] + ADP + phosphate + H(+)</text>
        <dbReference type="Rhea" id="RHEA:13501"/>
        <dbReference type="Rhea" id="RHEA-COMP:10505"/>
        <dbReference type="Rhea" id="RHEA-COMP:10506"/>
        <dbReference type="ChEBI" id="CHEBI:15378"/>
        <dbReference type="ChEBI" id="CHEBI:17544"/>
        <dbReference type="ChEBI" id="CHEBI:30616"/>
        <dbReference type="ChEBI" id="CHEBI:43474"/>
        <dbReference type="ChEBI" id="CHEBI:83144"/>
        <dbReference type="ChEBI" id="CHEBI:83145"/>
        <dbReference type="ChEBI" id="CHEBI:456216"/>
        <dbReference type="EC" id="6.3.4.14"/>
    </reaction>
</comment>
<dbReference type="PROSITE" id="PS50980">
    <property type="entry name" value="COA_CT_NTER"/>
    <property type="match status" value="1"/>
</dbReference>
<dbReference type="Pfam" id="PF21385">
    <property type="entry name" value="ACCA_BT"/>
    <property type="match status" value="1"/>
</dbReference>
<dbReference type="GO" id="GO:0003989">
    <property type="term" value="F:acetyl-CoA carboxylase activity"/>
    <property type="evidence" value="ECO:0007669"/>
    <property type="project" value="UniProtKB-EC"/>
</dbReference>
<evidence type="ECO:0000256" key="13">
    <source>
        <dbReference type="ARBA" id="ARBA00048600"/>
    </source>
</evidence>
<evidence type="ECO:0000256" key="14">
    <source>
        <dbReference type="PROSITE-ProRule" id="PRU00409"/>
    </source>
</evidence>
<dbReference type="Pfam" id="PF02785">
    <property type="entry name" value="Biotin_carb_C"/>
    <property type="match status" value="1"/>
</dbReference>
<dbReference type="InterPro" id="IPR000089">
    <property type="entry name" value="Biotin_lipoyl"/>
</dbReference>
<dbReference type="SUPFAM" id="SSF51230">
    <property type="entry name" value="Single hybrid motif"/>
    <property type="match status" value="1"/>
</dbReference>
<dbReference type="InterPro" id="IPR011763">
    <property type="entry name" value="COA_CT_C"/>
</dbReference>
<keyword evidence="8" id="KW-0443">Lipid metabolism</keyword>
<dbReference type="PROSITE" id="PS50968">
    <property type="entry name" value="BIOTINYL_LIPOYL"/>
    <property type="match status" value="1"/>
</dbReference>
<dbReference type="InterPro" id="IPR005479">
    <property type="entry name" value="CPAse_ATP-bd"/>
</dbReference>
<feature type="domain" description="Biotin carboxylation" evidence="18">
    <location>
        <begin position="111"/>
        <end position="606"/>
    </location>
</feature>
<evidence type="ECO:0000256" key="8">
    <source>
        <dbReference type="ARBA" id="ARBA00023098"/>
    </source>
</evidence>
<evidence type="ECO:0000256" key="15">
    <source>
        <dbReference type="SAM" id="MobiDB-lite"/>
    </source>
</evidence>
<dbReference type="InterPro" id="IPR011762">
    <property type="entry name" value="COA_CT_N"/>
</dbReference>
<dbReference type="InterPro" id="IPR011761">
    <property type="entry name" value="ATP-grasp"/>
</dbReference>
<dbReference type="Pfam" id="PF00289">
    <property type="entry name" value="Biotin_carb_N"/>
    <property type="match status" value="1"/>
</dbReference>
<organism evidence="21">
    <name type="scientific">Picocystis salinarum</name>
    <dbReference type="NCBI Taxonomy" id="88271"/>
    <lineage>
        <taxon>Eukaryota</taxon>
        <taxon>Viridiplantae</taxon>
        <taxon>Chlorophyta</taxon>
        <taxon>Picocystophyceae</taxon>
        <taxon>Picocystales</taxon>
        <taxon>Picocystaceae</taxon>
        <taxon>Picocystis</taxon>
    </lineage>
</organism>
<dbReference type="SUPFAM" id="SSF52440">
    <property type="entry name" value="PreATP-grasp domain"/>
    <property type="match status" value="1"/>
</dbReference>
<dbReference type="InterPro" id="IPR011054">
    <property type="entry name" value="Rudment_hybrid_motif"/>
</dbReference>
<feature type="compositionally biased region" description="Basic and acidic residues" evidence="15">
    <location>
        <begin position="84"/>
        <end position="98"/>
    </location>
</feature>
<keyword evidence="11" id="KW-0511">Multifunctional enzyme</keyword>
<feature type="domain" description="CoA carboxyltransferase C-terminal" evidence="20">
    <location>
        <begin position="1842"/>
        <end position="2147"/>
    </location>
</feature>
<dbReference type="InterPro" id="IPR049074">
    <property type="entry name" value="ACCA_BT"/>
</dbReference>
<dbReference type="Gene3D" id="3.90.226.10">
    <property type="entry name" value="2-enoyl-CoA Hydratase, Chain A, domain 1"/>
    <property type="match status" value="2"/>
</dbReference>
<dbReference type="InterPro" id="IPR011764">
    <property type="entry name" value="Biotin_carboxylation_dom"/>
</dbReference>
<keyword evidence="3" id="KW-0444">Lipid biosynthesis</keyword>
<evidence type="ECO:0000259" key="18">
    <source>
        <dbReference type="PROSITE" id="PS50979"/>
    </source>
</evidence>
<dbReference type="PROSITE" id="PS50979">
    <property type="entry name" value="BC"/>
    <property type="match status" value="1"/>
</dbReference>
<dbReference type="SMART" id="SM00878">
    <property type="entry name" value="Biotin_carb_C"/>
    <property type="match status" value="1"/>
</dbReference>
<dbReference type="GO" id="GO:0004075">
    <property type="term" value="F:biotin carboxylase activity"/>
    <property type="evidence" value="ECO:0007669"/>
    <property type="project" value="UniProtKB-EC"/>
</dbReference>
<dbReference type="Gene3D" id="3.90.1770.10">
    <property type="entry name" value="PreATP-grasp domain"/>
    <property type="match status" value="1"/>
</dbReference>
<evidence type="ECO:0000256" key="9">
    <source>
        <dbReference type="ARBA" id="ARBA00023160"/>
    </source>
</evidence>
<dbReference type="PANTHER" id="PTHR45728">
    <property type="entry name" value="ACETYL-COA CARBOXYLASE, ISOFORM A"/>
    <property type="match status" value="1"/>
</dbReference>
<dbReference type="FunFam" id="3.30.1490.20:FF:000003">
    <property type="entry name" value="acetyl-CoA carboxylase isoform X1"/>
    <property type="match status" value="1"/>
</dbReference>
<comment type="catalytic activity">
    <reaction evidence="12">
        <text>hydrogencarbonate + acetyl-CoA + ATP = malonyl-CoA + ADP + phosphate + H(+)</text>
        <dbReference type="Rhea" id="RHEA:11308"/>
        <dbReference type="ChEBI" id="CHEBI:15378"/>
        <dbReference type="ChEBI" id="CHEBI:17544"/>
        <dbReference type="ChEBI" id="CHEBI:30616"/>
        <dbReference type="ChEBI" id="CHEBI:43474"/>
        <dbReference type="ChEBI" id="CHEBI:57288"/>
        <dbReference type="ChEBI" id="CHEBI:57384"/>
        <dbReference type="ChEBI" id="CHEBI:456216"/>
        <dbReference type="EC" id="6.4.1.2"/>
    </reaction>
</comment>
<evidence type="ECO:0000313" key="21">
    <source>
        <dbReference type="EMBL" id="CAE0611176.1"/>
    </source>
</evidence>
<evidence type="ECO:0000256" key="11">
    <source>
        <dbReference type="ARBA" id="ARBA00023268"/>
    </source>
</evidence>
<name>A0A7S3UDA7_9CHLO</name>
<keyword evidence="5 14" id="KW-0547">Nucleotide-binding</keyword>
<evidence type="ECO:0000256" key="2">
    <source>
        <dbReference type="ARBA" id="ARBA00004956"/>
    </source>
</evidence>
<keyword evidence="6" id="KW-0276">Fatty acid metabolism</keyword>
<reference evidence="21" key="1">
    <citation type="submission" date="2021-01" db="EMBL/GenBank/DDBJ databases">
        <authorList>
            <person name="Corre E."/>
            <person name="Pelletier E."/>
            <person name="Niang G."/>
            <person name="Scheremetjew M."/>
            <person name="Finn R."/>
            <person name="Kale V."/>
            <person name="Holt S."/>
            <person name="Cochrane G."/>
            <person name="Meng A."/>
            <person name="Brown T."/>
            <person name="Cohen L."/>
        </authorList>
    </citation>
    <scope>NUCLEOTIDE SEQUENCE</scope>
    <source>
        <strain evidence="21">CCMP1897</strain>
    </source>
</reference>
<dbReference type="InterPro" id="IPR005482">
    <property type="entry name" value="Biotin_COase_C"/>
</dbReference>
<keyword evidence="10" id="KW-0092">Biotin</keyword>
<dbReference type="Gene3D" id="3.30.1490.20">
    <property type="entry name" value="ATP-grasp fold, A domain"/>
    <property type="match status" value="1"/>
</dbReference>
<protein>
    <recommendedName>
        <fullName evidence="22">Acetyl-CoA carboxylase</fullName>
    </recommendedName>
</protein>
<comment type="pathway">
    <text evidence="2">Lipid metabolism; malonyl-CoA biosynthesis; malonyl-CoA from acetyl-CoA: step 1/1.</text>
</comment>
<dbReference type="PROSITE" id="PS00867">
    <property type="entry name" value="CPSASE_2"/>
    <property type="match status" value="1"/>
</dbReference>
<dbReference type="GO" id="GO:0006633">
    <property type="term" value="P:fatty acid biosynthetic process"/>
    <property type="evidence" value="ECO:0007669"/>
    <property type="project" value="UniProtKB-KW"/>
</dbReference>
<evidence type="ECO:0000256" key="1">
    <source>
        <dbReference type="ARBA" id="ARBA00001953"/>
    </source>
</evidence>
<keyword evidence="7 14" id="KW-0067">ATP-binding</keyword>
<dbReference type="SUPFAM" id="SSF51246">
    <property type="entry name" value="Rudiment single hybrid motif"/>
    <property type="match status" value="1"/>
</dbReference>
<dbReference type="InterPro" id="IPR005481">
    <property type="entry name" value="BC-like_N"/>
</dbReference>
<dbReference type="PROSITE" id="PS50989">
    <property type="entry name" value="COA_CT_CTER"/>
    <property type="match status" value="1"/>
</dbReference>
<dbReference type="PROSITE" id="PS50975">
    <property type="entry name" value="ATP_GRASP"/>
    <property type="match status" value="1"/>
</dbReference>
<evidence type="ECO:0000259" key="17">
    <source>
        <dbReference type="PROSITE" id="PS50975"/>
    </source>
</evidence>
<accession>A0A7S3UDA7</accession>
<evidence type="ECO:0000259" key="16">
    <source>
        <dbReference type="PROSITE" id="PS50968"/>
    </source>
</evidence>
<evidence type="ECO:0000256" key="12">
    <source>
        <dbReference type="ARBA" id="ARBA00048065"/>
    </source>
</evidence>
<dbReference type="Gene3D" id="2.40.50.100">
    <property type="match status" value="1"/>
</dbReference>
<dbReference type="InterPro" id="IPR013815">
    <property type="entry name" value="ATP_grasp_subdomain_1"/>
</dbReference>